<gene>
    <name evidence="1" type="ORF">DHETER_LOCUS12557</name>
</gene>
<organism evidence="1 2">
    <name type="scientific">Dentiscutata heterogama</name>
    <dbReference type="NCBI Taxonomy" id="1316150"/>
    <lineage>
        <taxon>Eukaryota</taxon>
        <taxon>Fungi</taxon>
        <taxon>Fungi incertae sedis</taxon>
        <taxon>Mucoromycota</taxon>
        <taxon>Glomeromycotina</taxon>
        <taxon>Glomeromycetes</taxon>
        <taxon>Diversisporales</taxon>
        <taxon>Gigasporaceae</taxon>
        <taxon>Dentiscutata</taxon>
    </lineage>
</organism>
<name>A0ACA9PQ22_9GLOM</name>
<evidence type="ECO:0000313" key="2">
    <source>
        <dbReference type="Proteomes" id="UP000789702"/>
    </source>
</evidence>
<proteinExistence type="predicted"/>
<dbReference type="Proteomes" id="UP000789702">
    <property type="component" value="Unassembled WGS sequence"/>
</dbReference>
<protein>
    <submittedName>
        <fullName evidence="1">3625_t:CDS:1</fullName>
    </submittedName>
</protein>
<keyword evidence="2" id="KW-1185">Reference proteome</keyword>
<comment type="caution">
    <text evidence="1">The sequence shown here is derived from an EMBL/GenBank/DDBJ whole genome shotgun (WGS) entry which is preliminary data.</text>
</comment>
<feature type="non-terminal residue" evidence="1">
    <location>
        <position position="1"/>
    </location>
</feature>
<reference evidence="1" key="1">
    <citation type="submission" date="2021-06" db="EMBL/GenBank/DDBJ databases">
        <authorList>
            <person name="Kallberg Y."/>
            <person name="Tangrot J."/>
            <person name="Rosling A."/>
        </authorList>
    </citation>
    <scope>NUCLEOTIDE SEQUENCE</scope>
    <source>
        <strain evidence="1">IL203A</strain>
    </source>
</reference>
<feature type="non-terminal residue" evidence="1">
    <location>
        <position position="113"/>
    </location>
</feature>
<accession>A0ACA9PQ22</accession>
<dbReference type="EMBL" id="CAJVPU010031223">
    <property type="protein sequence ID" value="CAG8716299.1"/>
    <property type="molecule type" value="Genomic_DNA"/>
</dbReference>
<sequence>ATYKIPTYNVHKCGGSLDISSYEIYVSQNDKITFLLEIKDSVNLDGVNVQPFVNVWENDVFYVKSTCSGSSPTNNGCMIYRTQPTIIINSTYTITESLYLFADDLGEFAANSS</sequence>
<evidence type="ECO:0000313" key="1">
    <source>
        <dbReference type="EMBL" id="CAG8716299.1"/>
    </source>
</evidence>